<dbReference type="OrthoDB" id="10029641at2759"/>
<dbReference type="EMBL" id="CAJOBG010004861">
    <property type="protein sequence ID" value="CAF4129300.1"/>
    <property type="molecule type" value="Genomic_DNA"/>
</dbReference>
<dbReference type="EMBL" id="CAJNRE010004559">
    <property type="protein sequence ID" value="CAF2036743.1"/>
    <property type="molecule type" value="Genomic_DNA"/>
</dbReference>
<gene>
    <name evidence="8" type="ORF">BYL167_LOCUS15803</name>
    <name evidence="3" type="ORF">CJN711_LOCUS31297</name>
    <name evidence="2" type="ORF">KQP761_LOCUS17218</name>
    <name evidence="5" type="ORF">MBJ925_LOCUS10833</name>
    <name evidence="9" type="ORF">OVN521_LOCUS22419</name>
    <name evidence="7" type="ORF">SMN809_LOCUS7509</name>
    <name evidence="10" type="ORF">UXM345_LOCUS25048</name>
    <name evidence="4" type="ORF">WKI299_LOCUS1083</name>
    <name evidence="6" type="ORF">XDN619_LOCUS24047</name>
</gene>
<evidence type="ECO:0000313" key="4">
    <source>
        <dbReference type="EMBL" id="CAF1934137.1"/>
    </source>
</evidence>
<evidence type="ECO:0000313" key="5">
    <source>
        <dbReference type="EMBL" id="CAF2036743.1"/>
    </source>
</evidence>
<dbReference type="Proteomes" id="UP000663866">
    <property type="component" value="Unassembled WGS sequence"/>
</dbReference>
<proteinExistence type="predicted"/>
<dbReference type="Proteomes" id="UP000663887">
    <property type="component" value="Unassembled WGS sequence"/>
</dbReference>
<protein>
    <submittedName>
        <fullName evidence="9">Uncharacterized protein</fullName>
    </submittedName>
</protein>
<accession>A0A819WZG4</accession>
<evidence type="ECO:0000313" key="10">
    <source>
        <dbReference type="EMBL" id="CAF4149689.1"/>
    </source>
</evidence>
<dbReference type="Proteomes" id="UP000681967">
    <property type="component" value="Unassembled WGS sequence"/>
</dbReference>
<evidence type="ECO:0000256" key="1">
    <source>
        <dbReference type="SAM" id="MobiDB-lite"/>
    </source>
</evidence>
<dbReference type="Proteomes" id="UP000676336">
    <property type="component" value="Unassembled WGS sequence"/>
</dbReference>
<feature type="compositionally biased region" description="Polar residues" evidence="1">
    <location>
        <begin position="17"/>
        <end position="35"/>
    </location>
</feature>
<dbReference type="EMBL" id="CAJOBH010005917">
    <property type="protein sequence ID" value="CAF4039566.1"/>
    <property type="molecule type" value="Genomic_DNA"/>
</dbReference>
<evidence type="ECO:0000313" key="8">
    <source>
        <dbReference type="EMBL" id="CAF4039566.1"/>
    </source>
</evidence>
<evidence type="ECO:0000313" key="9">
    <source>
        <dbReference type="EMBL" id="CAF4129300.1"/>
    </source>
</evidence>
<dbReference type="EMBL" id="CAJNOV010014866">
    <property type="protein sequence ID" value="CAF1563046.1"/>
    <property type="molecule type" value="Genomic_DNA"/>
</dbReference>
<evidence type="ECO:0000313" key="6">
    <source>
        <dbReference type="EMBL" id="CAF2127185.1"/>
    </source>
</evidence>
<dbReference type="Proteomes" id="UP000663834">
    <property type="component" value="Unassembled WGS sequence"/>
</dbReference>
<keyword evidence="11" id="KW-1185">Reference proteome</keyword>
<dbReference type="EMBL" id="CAJNRF010000060">
    <property type="protein sequence ID" value="CAF1934137.1"/>
    <property type="molecule type" value="Genomic_DNA"/>
</dbReference>
<dbReference type="Proteomes" id="UP000663856">
    <property type="component" value="Unassembled WGS sequence"/>
</dbReference>
<dbReference type="EMBL" id="CAJOBF010004704">
    <property type="protein sequence ID" value="CAF4149689.1"/>
    <property type="molecule type" value="Genomic_DNA"/>
</dbReference>
<evidence type="ECO:0000313" key="7">
    <source>
        <dbReference type="EMBL" id="CAF3917905.1"/>
    </source>
</evidence>
<name>A0A819WZG4_9BILA</name>
<evidence type="ECO:0000313" key="3">
    <source>
        <dbReference type="EMBL" id="CAF1563046.1"/>
    </source>
</evidence>
<dbReference type="EMBL" id="CAJOBI010002186">
    <property type="protein sequence ID" value="CAF3917905.1"/>
    <property type="molecule type" value="Genomic_DNA"/>
</dbReference>
<dbReference type="Proteomes" id="UP000663855">
    <property type="component" value="Unassembled WGS sequence"/>
</dbReference>
<dbReference type="Proteomes" id="UP000663824">
    <property type="component" value="Unassembled WGS sequence"/>
</dbReference>
<dbReference type="EMBL" id="CAJNOW010008785">
    <property type="protein sequence ID" value="CAF1544908.1"/>
    <property type="molecule type" value="Genomic_DNA"/>
</dbReference>
<reference evidence="9" key="1">
    <citation type="submission" date="2021-02" db="EMBL/GenBank/DDBJ databases">
        <authorList>
            <person name="Nowell W R."/>
        </authorList>
    </citation>
    <scope>NUCLEOTIDE SEQUENCE</scope>
</reference>
<sequence>MSSSRDPSNNSNNNNSTYRNQLSDYETNDYPNLQDNRPDQVSAHGFDNSGQSYENDLFQQMYPFQEDPEEDIPHEIIAALDAKNRVQSNVNDVDDSVFSDVVQDAFKKYQNEQDELLAQMEECWNYMATENENVDPPKTTIEQPQSALLNPDAVEFKPSWLKPLSSTTNEGSFVILTSSQTEEQQKKI</sequence>
<comment type="caution">
    <text evidence="9">The sequence shown here is derived from an EMBL/GenBank/DDBJ whole genome shotgun (WGS) entry which is preliminary data.</text>
</comment>
<feature type="compositionally biased region" description="Low complexity" evidence="1">
    <location>
        <begin position="1"/>
        <end position="16"/>
    </location>
</feature>
<organism evidence="9 11">
    <name type="scientific">Rotaria magnacalcarata</name>
    <dbReference type="NCBI Taxonomy" id="392030"/>
    <lineage>
        <taxon>Eukaryota</taxon>
        <taxon>Metazoa</taxon>
        <taxon>Spiralia</taxon>
        <taxon>Gnathifera</taxon>
        <taxon>Rotifera</taxon>
        <taxon>Eurotatoria</taxon>
        <taxon>Bdelloidea</taxon>
        <taxon>Philodinida</taxon>
        <taxon>Philodinidae</taxon>
        <taxon>Rotaria</taxon>
    </lineage>
</organism>
<feature type="region of interest" description="Disordered" evidence="1">
    <location>
        <begin position="1"/>
        <end position="53"/>
    </location>
</feature>
<dbReference type="Proteomes" id="UP000663842">
    <property type="component" value="Unassembled WGS sequence"/>
</dbReference>
<evidence type="ECO:0000313" key="2">
    <source>
        <dbReference type="EMBL" id="CAF1544908.1"/>
    </source>
</evidence>
<dbReference type="AlphaFoldDB" id="A0A819WZG4"/>
<evidence type="ECO:0000313" key="11">
    <source>
        <dbReference type="Proteomes" id="UP000663866"/>
    </source>
</evidence>
<dbReference type="EMBL" id="CAJNRG010010843">
    <property type="protein sequence ID" value="CAF2127185.1"/>
    <property type="molecule type" value="Genomic_DNA"/>
</dbReference>